<keyword evidence="8" id="KW-1185">Reference proteome</keyword>
<name>A0A1C7LVA9_GRIFR</name>
<sequence length="346" mass="38933">MLDSVDDLKSSLHNVIDNPRLMAHVSKTHEATIHSIFESADPSNRRKRRRMTVAEPAEEHAEVTALRLKHEQIELKCWPLTIHAASFIRPAKQSDHNTVIKTKKLAMGTASIETNQALLFVTVYNKLSYGHRLLSRSSQHVMLSSQTLGDFFEAIPCVFNEVPQERVDTSGKVTGYEDAMHEGSTGCVLCIENVLYGDSQSEEDYAEKLTKVINEIPEGKRPDVNKGTPMHETTFSSLSLRLHKPYWLLHAGNCEHFFVIDAIRLYHPSDPSPADYPLTTQITPPLLDTCRVCNRAPAVYSIVGDIRFGESPFVICIPCWRWMGKPKEGEQVLVVPLPKYELGWAG</sequence>
<protein>
    <submittedName>
        <fullName evidence="7">snRNA-activating protein complex subunit 3</fullName>
    </submittedName>
</protein>
<dbReference type="InterPro" id="IPR022042">
    <property type="entry name" value="snRNA-activating_su3"/>
</dbReference>
<evidence type="ECO:0000256" key="3">
    <source>
        <dbReference type="ARBA" id="ARBA00023015"/>
    </source>
</evidence>
<dbReference type="GO" id="GO:0042795">
    <property type="term" value="P:snRNA transcription by RNA polymerase II"/>
    <property type="evidence" value="ECO:0007669"/>
    <property type="project" value="TreeGrafter"/>
</dbReference>
<dbReference type="STRING" id="5627.A0A1C7LVA9"/>
<dbReference type="GO" id="GO:0001046">
    <property type="term" value="F:core promoter sequence-specific DNA binding"/>
    <property type="evidence" value="ECO:0007669"/>
    <property type="project" value="TreeGrafter"/>
</dbReference>
<evidence type="ECO:0000256" key="5">
    <source>
        <dbReference type="ARBA" id="ARBA00023163"/>
    </source>
</evidence>
<dbReference type="GO" id="GO:0019185">
    <property type="term" value="C:snRNA-activating protein complex"/>
    <property type="evidence" value="ECO:0007669"/>
    <property type="project" value="TreeGrafter"/>
</dbReference>
<gene>
    <name evidence="7" type="primary">Snapc3</name>
    <name evidence="7" type="ORF">A0H81_11731</name>
</gene>
<evidence type="ECO:0000256" key="4">
    <source>
        <dbReference type="ARBA" id="ARBA00023125"/>
    </source>
</evidence>
<dbReference type="OMA" id="PCWRWMG"/>
<proteinExistence type="inferred from homology"/>
<comment type="subcellular location">
    <subcellularLocation>
        <location evidence="1">Nucleus</location>
    </subcellularLocation>
</comment>
<dbReference type="GO" id="GO:0001006">
    <property type="term" value="F:RNA polymerase III type 3 promoter sequence-specific DNA binding"/>
    <property type="evidence" value="ECO:0007669"/>
    <property type="project" value="TreeGrafter"/>
</dbReference>
<dbReference type="GO" id="GO:0003681">
    <property type="term" value="F:bent DNA binding"/>
    <property type="evidence" value="ECO:0007669"/>
    <property type="project" value="TreeGrafter"/>
</dbReference>
<evidence type="ECO:0000256" key="1">
    <source>
        <dbReference type="ARBA" id="ARBA00004123"/>
    </source>
</evidence>
<dbReference type="GO" id="GO:0000978">
    <property type="term" value="F:RNA polymerase II cis-regulatory region sequence-specific DNA binding"/>
    <property type="evidence" value="ECO:0007669"/>
    <property type="project" value="TreeGrafter"/>
</dbReference>
<keyword evidence="4" id="KW-0238">DNA-binding</keyword>
<dbReference type="GO" id="GO:0005634">
    <property type="term" value="C:nucleus"/>
    <property type="evidence" value="ECO:0007669"/>
    <property type="project" value="UniProtKB-SubCell"/>
</dbReference>
<comment type="similarity">
    <text evidence="2">Belongs to the SNAPC3/SRD2 family.</text>
</comment>
<dbReference type="Pfam" id="PF12251">
    <property type="entry name" value="SNAPC3"/>
    <property type="match status" value="1"/>
</dbReference>
<dbReference type="GO" id="GO:0042796">
    <property type="term" value="P:snRNA transcription by RNA polymerase III"/>
    <property type="evidence" value="ECO:0007669"/>
    <property type="project" value="TreeGrafter"/>
</dbReference>
<reference evidence="7 8" key="1">
    <citation type="submission" date="2016-03" db="EMBL/GenBank/DDBJ databases">
        <title>Whole genome sequencing of Grifola frondosa 9006-11.</title>
        <authorList>
            <person name="Min B."/>
            <person name="Park H."/>
            <person name="Kim J.-G."/>
            <person name="Cho H."/>
            <person name="Oh Y.-L."/>
            <person name="Kong W.-S."/>
            <person name="Choi I.-G."/>
        </authorList>
    </citation>
    <scope>NUCLEOTIDE SEQUENCE [LARGE SCALE GENOMIC DNA]</scope>
    <source>
        <strain evidence="7 8">9006-11</strain>
    </source>
</reference>
<comment type="caution">
    <text evidence="7">The sequence shown here is derived from an EMBL/GenBank/DDBJ whole genome shotgun (WGS) entry which is preliminary data.</text>
</comment>
<evidence type="ECO:0000313" key="7">
    <source>
        <dbReference type="EMBL" id="OBZ67997.1"/>
    </source>
</evidence>
<dbReference type="EMBL" id="LUGG01000022">
    <property type="protein sequence ID" value="OBZ67997.1"/>
    <property type="molecule type" value="Genomic_DNA"/>
</dbReference>
<evidence type="ECO:0000256" key="6">
    <source>
        <dbReference type="ARBA" id="ARBA00023242"/>
    </source>
</evidence>
<dbReference type="OrthoDB" id="3437960at2759"/>
<dbReference type="AlphaFoldDB" id="A0A1C7LVA9"/>
<dbReference type="PANTHER" id="PTHR13421">
    <property type="entry name" value="SNRNA-ACTIVATING PROTEIN COMPLEX SUBUNIT 3"/>
    <property type="match status" value="1"/>
</dbReference>
<keyword evidence="3" id="KW-0805">Transcription regulation</keyword>
<organism evidence="7 8">
    <name type="scientific">Grifola frondosa</name>
    <name type="common">Maitake</name>
    <name type="synonym">Polyporus frondosus</name>
    <dbReference type="NCBI Taxonomy" id="5627"/>
    <lineage>
        <taxon>Eukaryota</taxon>
        <taxon>Fungi</taxon>
        <taxon>Dikarya</taxon>
        <taxon>Basidiomycota</taxon>
        <taxon>Agaricomycotina</taxon>
        <taxon>Agaricomycetes</taxon>
        <taxon>Polyporales</taxon>
        <taxon>Grifolaceae</taxon>
        <taxon>Grifola</taxon>
    </lineage>
</organism>
<evidence type="ECO:0000313" key="8">
    <source>
        <dbReference type="Proteomes" id="UP000092993"/>
    </source>
</evidence>
<accession>A0A1C7LVA9</accession>
<dbReference type="Proteomes" id="UP000092993">
    <property type="component" value="Unassembled WGS sequence"/>
</dbReference>
<dbReference type="PANTHER" id="PTHR13421:SF16">
    <property type="entry name" value="SNRNA-ACTIVATING PROTEIN COMPLEX SUBUNIT 3"/>
    <property type="match status" value="1"/>
</dbReference>
<keyword evidence="6" id="KW-0539">Nucleus</keyword>
<evidence type="ECO:0000256" key="2">
    <source>
        <dbReference type="ARBA" id="ARBA00010410"/>
    </source>
</evidence>
<keyword evidence="5" id="KW-0804">Transcription</keyword>